<feature type="domain" description="Cobalamin-independent methionine synthase MetE C-terminal/archaeal" evidence="11">
    <location>
        <begin position="441"/>
        <end position="762"/>
    </location>
</feature>
<evidence type="ECO:0000256" key="6">
    <source>
        <dbReference type="ARBA" id="ARBA00022679"/>
    </source>
</evidence>
<evidence type="ECO:0000256" key="2">
    <source>
        <dbReference type="ARBA" id="ARBA00004681"/>
    </source>
</evidence>
<evidence type="ECO:0000259" key="12">
    <source>
        <dbReference type="Pfam" id="PF08267"/>
    </source>
</evidence>
<dbReference type="Gene3D" id="3.20.20.210">
    <property type="match status" value="2"/>
</dbReference>
<sequence length="768" mass="86312">MALLSNLGYPRIGDQRQLKRALESYWSGQSSQAELIEVGQQIRLHNWQEQAAAGIKQVPVGDFAWYDHVLTLSATFGVIPTRHRNADHSITLDTLFAMARGTDSNDQAHDHTCCKGQSAACEMTKWFDTNYHYLVPEFEQKQEFKISYTQILDETKEALAAGFTPKPVLLGPVSYLWLGKAQGEFNKLDLLPNLLPAYQDLLAQFKDLGVDWVQLDEPALVLDLPLEWQAAYQTAYQALEQHRPKILLASYFDSLADNQALALSLPVNGLHLDLVRAPEQLKPVLQNWPAGWVLSAGIINGRNIWKTDLRSAFNKLKPVAEQLGDKLWLAPSCSLLHSPVDLNSEQQLSDEIKPWLAFAKQKLDELQQLKQLINDPQDPVSLELLNHSDKIVQHRATSPLIHREDVKQRVANLTSAASQRYSDFATRIKQQQAHLNLPAYPTTTIGSFPQTADIRQTRSAFKQGKIDNDQYIKAMQAEIRQVVAAQEALDLDVLVHGEPERNDMVEYFGELLDGFAFTQYGWVQSYGSRCVKPPIIYGDVKRSRDLSVSWSAFAQSLTNKPMKGMLTGPITILCWSFNRDDISREACAKQIALAIRDEVVALEEAGIKVIQIDEPALREGLPLKEAAKVPYLDWATEAFRISASGVKDETQIHTHMCYCEFNDILPSIAAMDADVITIETSRSNMELLDAFEAFQYPNDIGPGVYDIHSPNVPEQTWMINLLKSAAEKINPERLWVNPDCGLKTRNWPETNAALKNMVDAAKTLRATC</sequence>
<dbReference type="RefSeq" id="WP_233053500.1">
    <property type="nucleotide sequence ID" value="NZ_JAIMJA010000013.1"/>
</dbReference>
<keyword evidence="6 10" id="KW-0808">Transferase</keyword>
<reference evidence="13 14" key="1">
    <citation type="journal article" date="2022" name="Environ. Microbiol. Rep.">
        <title>Eco-phylogenetic analyses reveal divergent evolution of vitamin B12 metabolism in the marine bacterial family 'Psychromonadaceae'.</title>
        <authorList>
            <person name="Jin X."/>
            <person name="Yang Y."/>
            <person name="Cao H."/>
            <person name="Gao B."/>
            <person name="Zhao Z."/>
        </authorList>
    </citation>
    <scope>NUCLEOTIDE SEQUENCE [LARGE SCALE GENOMIC DNA]</scope>
    <source>
        <strain evidence="13 14">MKS20</strain>
    </source>
</reference>
<dbReference type="NCBIfam" id="NF003556">
    <property type="entry name" value="PRK05222.1"/>
    <property type="match status" value="1"/>
</dbReference>
<evidence type="ECO:0000256" key="9">
    <source>
        <dbReference type="ARBA" id="ARBA00023167"/>
    </source>
</evidence>
<dbReference type="InterPro" id="IPR013215">
    <property type="entry name" value="Cbl-indep_Met_Synth_N"/>
</dbReference>
<feature type="domain" description="Cobalamin-independent methionine synthase MetE N-terminal" evidence="12">
    <location>
        <begin position="5"/>
        <end position="322"/>
    </location>
</feature>
<dbReference type="CDD" id="cd03311">
    <property type="entry name" value="CIMS_C_terminal_like"/>
    <property type="match status" value="1"/>
</dbReference>
<evidence type="ECO:0000256" key="8">
    <source>
        <dbReference type="ARBA" id="ARBA00022833"/>
    </source>
</evidence>
<feature type="binding site" evidence="10">
    <location>
        <position position="679"/>
    </location>
    <ligand>
        <name>Zn(2+)</name>
        <dbReference type="ChEBI" id="CHEBI:29105"/>
        <note>catalytic</note>
    </ligand>
</feature>
<evidence type="ECO:0000256" key="3">
    <source>
        <dbReference type="ARBA" id="ARBA00009553"/>
    </source>
</evidence>
<evidence type="ECO:0000256" key="1">
    <source>
        <dbReference type="ARBA" id="ARBA00002777"/>
    </source>
</evidence>
<dbReference type="PANTHER" id="PTHR30519">
    <property type="entry name" value="5-METHYLTETRAHYDROPTEROYLTRIGLUTAMATE--HOMOCYSTEINE METHYLTRANSFERASE"/>
    <property type="match status" value="1"/>
</dbReference>
<comment type="function">
    <text evidence="1 10">Catalyzes the transfer of a methyl group from 5-methyltetrahydrofolate to homocysteine resulting in methionine formation.</text>
</comment>
<accession>A0ABS8WDK5</accession>
<dbReference type="Pfam" id="PF08267">
    <property type="entry name" value="Meth_synt_1"/>
    <property type="match status" value="1"/>
</dbReference>
<dbReference type="GO" id="GO:0032259">
    <property type="term" value="P:methylation"/>
    <property type="evidence" value="ECO:0007669"/>
    <property type="project" value="UniProtKB-KW"/>
</dbReference>
<dbReference type="PIRSF" id="PIRSF000382">
    <property type="entry name" value="MeTrfase_B12_ind"/>
    <property type="match status" value="1"/>
</dbReference>
<organism evidence="13 14">
    <name type="scientific">Motilimonas cestriensis</name>
    <dbReference type="NCBI Taxonomy" id="2742685"/>
    <lineage>
        <taxon>Bacteria</taxon>
        <taxon>Pseudomonadati</taxon>
        <taxon>Pseudomonadota</taxon>
        <taxon>Gammaproteobacteria</taxon>
        <taxon>Alteromonadales</taxon>
        <taxon>Alteromonadales genera incertae sedis</taxon>
        <taxon>Motilimonas</taxon>
    </lineage>
</organism>
<feature type="binding site" evidence="10">
    <location>
        <position position="613"/>
    </location>
    <ligand>
        <name>L-homocysteine</name>
        <dbReference type="ChEBI" id="CHEBI:58199"/>
    </ligand>
</feature>
<comment type="caution">
    <text evidence="13">The sequence shown here is derived from an EMBL/GenBank/DDBJ whole genome shotgun (WGS) entry which is preliminary data.</text>
</comment>
<dbReference type="SUPFAM" id="SSF51726">
    <property type="entry name" value="UROD/MetE-like"/>
    <property type="match status" value="2"/>
</dbReference>
<dbReference type="HAMAP" id="MF_00172">
    <property type="entry name" value="Meth_synth"/>
    <property type="match status" value="1"/>
</dbReference>
<protein>
    <recommendedName>
        <fullName evidence="10">5-methyltetrahydropteroyltriglutamate--homocysteine methyltransferase</fullName>
        <ecNumber evidence="10">2.1.1.14</ecNumber>
    </recommendedName>
    <alternativeName>
        <fullName evidence="10">Cobalamin-independent methionine synthase</fullName>
    </alternativeName>
    <alternativeName>
        <fullName evidence="10">Methionine synthase, vitamin-B12 independent isozyme</fullName>
    </alternativeName>
</protein>
<comment type="catalytic activity">
    <reaction evidence="10">
        <text>5-methyltetrahydropteroyltri-L-glutamate + L-homocysteine = tetrahydropteroyltri-L-glutamate + L-methionine</text>
        <dbReference type="Rhea" id="RHEA:21196"/>
        <dbReference type="ChEBI" id="CHEBI:57844"/>
        <dbReference type="ChEBI" id="CHEBI:58140"/>
        <dbReference type="ChEBI" id="CHEBI:58199"/>
        <dbReference type="ChEBI" id="CHEBI:58207"/>
        <dbReference type="EC" id="2.1.1.14"/>
    </reaction>
</comment>
<evidence type="ECO:0000313" key="14">
    <source>
        <dbReference type="Proteomes" id="UP001201273"/>
    </source>
</evidence>
<feature type="binding site" evidence="10">
    <location>
        <position position="657"/>
    </location>
    <ligand>
        <name>Zn(2+)</name>
        <dbReference type="ChEBI" id="CHEBI:29105"/>
        <note>catalytic</note>
    </ligand>
</feature>
<feature type="binding site" evidence="10">
    <location>
        <begin position="445"/>
        <end position="447"/>
    </location>
    <ligand>
        <name>L-methionine</name>
        <dbReference type="ChEBI" id="CHEBI:57844"/>
    </ligand>
</feature>
<feature type="binding site" evidence="10">
    <location>
        <position position="613"/>
    </location>
    <ligand>
        <name>L-methionine</name>
        <dbReference type="ChEBI" id="CHEBI:57844"/>
    </ligand>
</feature>
<dbReference type="GO" id="GO:0003871">
    <property type="term" value="F:5-methyltetrahydropteroyltriglutamate-homocysteine S-methyltransferase activity"/>
    <property type="evidence" value="ECO:0007669"/>
    <property type="project" value="UniProtKB-EC"/>
</dbReference>
<feature type="binding site" evidence="10">
    <location>
        <position position="498"/>
    </location>
    <ligand>
        <name>L-methionine</name>
        <dbReference type="ChEBI" id="CHEBI:57844"/>
    </ligand>
</feature>
<feature type="active site" description="Proton donor" evidence="10">
    <location>
        <position position="708"/>
    </location>
</feature>
<evidence type="ECO:0000256" key="10">
    <source>
        <dbReference type="HAMAP-Rule" id="MF_00172"/>
    </source>
</evidence>
<feature type="binding site" evidence="10">
    <location>
        <position position="125"/>
    </location>
    <ligand>
        <name>5-methyltetrahydropteroyltri-L-glutamate</name>
        <dbReference type="ChEBI" id="CHEBI:58207"/>
    </ligand>
</feature>
<comment type="caution">
    <text evidence="10">Lacks conserved residue(s) required for the propagation of feature annotation.</text>
</comment>
<dbReference type="Proteomes" id="UP001201273">
    <property type="component" value="Unassembled WGS sequence"/>
</dbReference>
<dbReference type="InterPro" id="IPR006276">
    <property type="entry name" value="Cobalamin-indep_Met_synthase"/>
</dbReference>
<dbReference type="Pfam" id="PF01717">
    <property type="entry name" value="Meth_synt_2"/>
    <property type="match status" value="1"/>
</dbReference>
<keyword evidence="9 10" id="KW-0486">Methionine biosynthesis</keyword>
<comment type="cofactor">
    <cofactor evidence="10">
        <name>Zn(2+)</name>
        <dbReference type="ChEBI" id="CHEBI:29105"/>
    </cofactor>
    <text evidence="10">Binds 1 zinc ion per subunit.</text>
</comment>
<feature type="binding site" evidence="10">
    <location>
        <position position="655"/>
    </location>
    <ligand>
        <name>Zn(2+)</name>
        <dbReference type="ChEBI" id="CHEBI:29105"/>
        <note>catalytic</note>
    </ligand>
</feature>
<evidence type="ECO:0000256" key="7">
    <source>
        <dbReference type="ARBA" id="ARBA00022723"/>
    </source>
</evidence>
<dbReference type="CDD" id="cd03312">
    <property type="entry name" value="CIMS_N_terminal_like"/>
    <property type="match status" value="1"/>
</dbReference>
<proteinExistence type="inferred from homology"/>
<feature type="binding site" evidence="10">
    <location>
        <position position="575"/>
    </location>
    <ligand>
        <name>5-methyltetrahydropteroyltri-L-glutamate</name>
        <dbReference type="ChEBI" id="CHEBI:58207"/>
    </ligand>
</feature>
<evidence type="ECO:0000259" key="11">
    <source>
        <dbReference type="Pfam" id="PF01717"/>
    </source>
</evidence>
<comment type="pathway">
    <text evidence="2 10">Amino-acid biosynthesis; L-methionine biosynthesis via de novo pathway; L-methionine from L-homocysteine (MetE route): step 1/1.</text>
</comment>
<keyword evidence="10" id="KW-0677">Repeat</keyword>
<feature type="binding site" evidence="10">
    <location>
        <begin position="529"/>
        <end position="530"/>
    </location>
    <ligand>
        <name>5-methyltetrahydropteroyltri-L-glutamate</name>
        <dbReference type="ChEBI" id="CHEBI:58207"/>
    </ligand>
</feature>
<keyword evidence="5 10" id="KW-0028">Amino-acid biosynthesis</keyword>
<keyword evidence="4 10" id="KW-0489">Methyltransferase</keyword>
<dbReference type="EC" id="2.1.1.14" evidence="10"/>
<dbReference type="InterPro" id="IPR002629">
    <property type="entry name" value="Met_Synth_C/arc"/>
</dbReference>
<feature type="binding site" evidence="10">
    <location>
        <position position="740"/>
    </location>
    <ligand>
        <name>Zn(2+)</name>
        <dbReference type="ChEBI" id="CHEBI:29105"/>
        <note>catalytic</note>
    </ligand>
</feature>
<name>A0ABS8WDK5_9GAMM</name>
<feature type="binding site" evidence="10">
    <location>
        <position position="619"/>
    </location>
    <ligand>
        <name>5-methyltetrahydropteroyltri-L-glutamate</name>
        <dbReference type="ChEBI" id="CHEBI:58207"/>
    </ligand>
</feature>
<keyword evidence="8 10" id="KW-0862">Zinc</keyword>
<feature type="binding site" evidence="10">
    <location>
        <begin position="445"/>
        <end position="447"/>
    </location>
    <ligand>
        <name>L-homocysteine</name>
        <dbReference type="ChEBI" id="CHEBI:58199"/>
    </ligand>
</feature>
<keyword evidence="7 10" id="KW-0479">Metal-binding</keyword>
<dbReference type="InterPro" id="IPR038071">
    <property type="entry name" value="UROD/MetE-like_sf"/>
</dbReference>
<feature type="binding site" evidence="10">
    <location>
        <position position="498"/>
    </location>
    <ligand>
        <name>L-homocysteine</name>
        <dbReference type="ChEBI" id="CHEBI:58199"/>
    </ligand>
</feature>
<gene>
    <name evidence="10 13" type="primary">metE</name>
    <name evidence="13" type="ORF">K6Y31_13570</name>
</gene>
<dbReference type="EMBL" id="JAIMJA010000013">
    <property type="protein sequence ID" value="MCE2595836.1"/>
    <property type="molecule type" value="Genomic_DNA"/>
</dbReference>
<evidence type="ECO:0000256" key="4">
    <source>
        <dbReference type="ARBA" id="ARBA00022603"/>
    </source>
</evidence>
<keyword evidence="14" id="KW-1185">Reference proteome</keyword>
<comment type="similarity">
    <text evidence="3 10">Belongs to the vitamin-B12 independent methionine synthase family.</text>
</comment>
<evidence type="ECO:0000256" key="5">
    <source>
        <dbReference type="ARBA" id="ARBA00022605"/>
    </source>
</evidence>
<dbReference type="NCBIfam" id="TIGR01371">
    <property type="entry name" value="met_syn_B12ind"/>
    <property type="match status" value="1"/>
</dbReference>
<evidence type="ECO:0000313" key="13">
    <source>
        <dbReference type="EMBL" id="MCE2595836.1"/>
    </source>
</evidence>